<dbReference type="OrthoDB" id="7302921at2759"/>
<keyword evidence="4" id="KW-1185">Reference proteome</keyword>
<feature type="compositionally biased region" description="Basic residues" evidence="1">
    <location>
        <begin position="401"/>
        <end position="411"/>
    </location>
</feature>
<feature type="signal peptide" evidence="2">
    <location>
        <begin position="1"/>
        <end position="20"/>
    </location>
</feature>
<reference evidence="3" key="1">
    <citation type="submission" date="2021-12" db="EMBL/GenBank/DDBJ databases">
        <authorList>
            <person name="King R."/>
        </authorList>
    </citation>
    <scope>NUCLEOTIDE SEQUENCE</scope>
</reference>
<evidence type="ECO:0000256" key="1">
    <source>
        <dbReference type="SAM" id="MobiDB-lite"/>
    </source>
</evidence>
<feature type="compositionally biased region" description="Acidic residues" evidence="1">
    <location>
        <begin position="416"/>
        <end position="427"/>
    </location>
</feature>
<dbReference type="EMBL" id="OU893341">
    <property type="protein sequence ID" value="CAG9782819.1"/>
    <property type="molecule type" value="Genomic_DNA"/>
</dbReference>
<dbReference type="Proteomes" id="UP001153714">
    <property type="component" value="Chromosome 10"/>
</dbReference>
<proteinExistence type="predicted"/>
<evidence type="ECO:0000313" key="4">
    <source>
        <dbReference type="Proteomes" id="UP001153714"/>
    </source>
</evidence>
<keyword evidence="2" id="KW-0732">Signal</keyword>
<protein>
    <submittedName>
        <fullName evidence="3">Uncharacterized protein</fullName>
    </submittedName>
</protein>
<evidence type="ECO:0000313" key="3">
    <source>
        <dbReference type="EMBL" id="CAG9782819.1"/>
    </source>
</evidence>
<feature type="chain" id="PRO_5040414252" evidence="2">
    <location>
        <begin position="21"/>
        <end position="427"/>
    </location>
</feature>
<reference evidence="3" key="2">
    <citation type="submission" date="2022-10" db="EMBL/GenBank/DDBJ databases">
        <authorList>
            <consortium name="ENA_rothamsted_submissions"/>
            <consortium name="culmorum"/>
            <person name="King R."/>
        </authorList>
    </citation>
    <scope>NUCLEOTIDE SEQUENCE</scope>
</reference>
<gene>
    <name evidence="3" type="ORF">DIATSA_LOCUS1053</name>
</gene>
<evidence type="ECO:0000256" key="2">
    <source>
        <dbReference type="SAM" id="SignalP"/>
    </source>
</evidence>
<feature type="compositionally biased region" description="Basic and acidic residues" evidence="1">
    <location>
        <begin position="390"/>
        <end position="400"/>
    </location>
</feature>
<accession>A0A9N9N491</accession>
<organism evidence="3 4">
    <name type="scientific">Diatraea saccharalis</name>
    <name type="common">sugarcane borer</name>
    <dbReference type="NCBI Taxonomy" id="40085"/>
    <lineage>
        <taxon>Eukaryota</taxon>
        <taxon>Metazoa</taxon>
        <taxon>Ecdysozoa</taxon>
        <taxon>Arthropoda</taxon>
        <taxon>Hexapoda</taxon>
        <taxon>Insecta</taxon>
        <taxon>Pterygota</taxon>
        <taxon>Neoptera</taxon>
        <taxon>Endopterygota</taxon>
        <taxon>Lepidoptera</taxon>
        <taxon>Glossata</taxon>
        <taxon>Ditrysia</taxon>
        <taxon>Pyraloidea</taxon>
        <taxon>Crambidae</taxon>
        <taxon>Crambinae</taxon>
        <taxon>Diatraea</taxon>
    </lineage>
</organism>
<dbReference type="AlphaFoldDB" id="A0A9N9N491"/>
<feature type="region of interest" description="Disordered" evidence="1">
    <location>
        <begin position="365"/>
        <end position="427"/>
    </location>
</feature>
<name>A0A9N9N491_9NEOP</name>
<sequence length="427" mass="47183">MLTRYLILVISVLYIKEIRCLQNNSNSVSNIILNNLNGGQSQGLLQKSLNQIASNQGLPINLQQILNSRQATNGQQQQNTQQNVFAKSPSTIFIESTPSPSLQPVFQQSSTKTPTNGYQQLMVQGPVSAAPVLQNCNGINNANNVDQQNLAMGNVQILQQQIPNITPQTIVTQQPVMTPQTYQTITIPSSMQPVNFPSTLNAGNVNTHGEMSLTYPQNQQVATFGIPSYIVEGSQSACVQTSQFSPTTDNNPPVVLYSSPQNLQGFDLSYAELANQPQIVNSVSTNQQPTLDGNSLGYSPYTYAALLPAITQMVSNIPNSGSKPSSYKALLPLILQILKERLNNNCDCCQNCGCNNNNLHHGSNGYEKQKNHGHIPRPPNRYGKYYSAESENRNEIDNKKSRSKYGKHKKVKYEDSYEDYENDDDYD</sequence>